<feature type="region of interest" description="Disordered" evidence="5">
    <location>
        <begin position="1"/>
        <end position="27"/>
    </location>
</feature>
<evidence type="ECO:0000313" key="8">
    <source>
        <dbReference type="Proteomes" id="UP001431783"/>
    </source>
</evidence>
<dbReference type="Proteomes" id="UP001431783">
    <property type="component" value="Unassembled WGS sequence"/>
</dbReference>
<dbReference type="AlphaFoldDB" id="A0AAW1TZZ9"/>
<keyword evidence="3" id="KW-0862">Zinc</keyword>
<dbReference type="Pfam" id="PF13639">
    <property type="entry name" value="zf-RING_2"/>
    <property type="match status" value="1"/>
</dbReference>
<keyword evidence="1" id="KW-0479">Metal-binding</keyword>
<proteinExistence type="predicted"/>
<dbReference type="GO" id="GO:0016567">
    <property type="term" value="P:protein ubiquitination"/>
    <property type="evidence" value="ECO:0007669"/>
    <property type="project" value="TreeGrafter"/>
</dbReference>
<dbReference type="InterPro" id="IPR013083">
    <property type="entry name" value="Znf_RING/FYVE/PHD"/>
</dbReference>
<dbReference type="Gene3D" id="3.30.40.10">
    <property type="entry name" value="Zinc/RING finger domain, C3HC4 (zinc finger)"/>
    <property type="match status" value="1"/>
</dbReference>
<evidence type="ECO:0000256" key="2">
    <source>
        <dbReference type="ARBA" id="ARBA00022771"/>
    </source>
</evidence>
<dbReference type="GO" id="GO:0008270">
    <property type="term" value="F:zinc ion binding"/>
    <property type="evidence" value="ECO:0007669"/>
    <property type="project" value="UniProtKB-KW"/>
</dbReference>
<sequence length="246" mass="27987">MTPERAMGQPSRHNMRDQENGNDHAFNHQDPVYHPPQIRNVPSYDLPIQLSAHRSNISLMNSLNGYFACLQRRFHAIHSSNASLIQGTSTGSHLLPSPRSWEDDSELFYANSTHMHSQLTGLQPQITRPPVAAPDELHELFPDSSDEDDINGGDFTENDSYEELLRLDAGLENPRGLGKQKIESLVSFKFNVDRHQGNQISCVVCMFEFEPTQLIRMLPCSHEFHAECIDEWFQTKTSCPICRKNV</sequence>
<dbReference type="GO" id="GO:0061630">
    <property type="term" value="F:ubiquitin protein ligase activity"/>
    <property type="evidence" value="ECO:0007669"/>
    <property type="project" value="TreeGrafter"/>
</dbReference>
<organism evidence="7 8">
    <name type="scientific">Henosepilachna vigintioctopunctata</name>
    <dbReference type="NCBI Taxonomy" id="420089"/>
    <lineage>
        <taxon>Eukaryota</taxon>
        <taxon>Metazoa</taxon>
        <taxon>Ecdysozoa</taxon>
        <taxon>Arthropoda</taxon>
        <taxon>Hexapoda</taxon>
        <taxon>Insecta</taxon>
        <taxon>Pterygota</taxon>
        <taxon>Neoptera</taxon>
        <taxon>Endopterygota</taxon>
        <taxon>Coleoptera</taxon>
        <taxon>Polyphaga</taxon>
        <taxon>Cucujiformia</taxon>
        <taxon>Coccinelloidea</taxon>
        <taxon>Coccinellidae</taxon>
        <taxon>Epilachninae</taxon>
        <taxon>Epilachnini</taxon>
        <taxon>Henosepilachna</taxon>
    </lineage>
</organism>
<keyword evidence="2 4" id="KW-0863">Zinc-finger</keyword>
<evidence type="ECO:0000259" key="6">
    <source>
        <dbReference type="PROSITE" id="PS50089"/>
    </source>
</evidence>
<evidence type="ECO:0000256" key="5">
    <source>
        <dbReference type="SAM" id="MobiDB-lite"/>
    </source>
</evidence>
<dbReference type="PROSITE" id="PS50089">
    <property type="entry name" value="ZF_RING_2"/>
    <property type="match status" value="1"/>
</dbReference>
<gene>
    <name evidence="7" type="ORF">WA026_018818</name>
</gene>
<feature type="domain" description="RING-type" evidence="6">
    <location>
        <begin position="202"/>
        <end position="243"/>
    </location>
</feature>
<name>A0AAW1TZZ9_9CUCU</name>
<dbReference type="SUPFAM" id="SSF57850">
    <property type="entry name" value="RING/U-box"/>
    <property type="match status" value="1"/>
</dbReference>
<evidence type="ECO:0000313" key="7">
    <source>
        <dbReference type="EMBL" id="KAK9872684.1"/>
    </source>
</evidence>
<dbReference type="PANTHER" id="PTHR46171:SF3">
    <property type="entry name" value="GH10160P"/>
    <property type="match status" value="1"/>
</dbReference>
<reference evidence="7 8" key="1">
    <citation type="submission" date="2023-03" db="EMBL/GenBank/DDBJ databases">
        <title>Genome insight into feeding habits of ladybird beetles.</title>
        <authorList>
            <person name="Li H.-S."/>
            <person name="Huang Y.-H."/>
            <person name="Pang H."/>
        </authorList>
    </citation>
    <scope>NUCLEOTIDE SEQUENCE [LARGE SCALE GENOMIC DNA]</scope>
    <source>
        <strain evidence="7">SYSU_2023b</strain>
        <tissue evidence="7">Whole body</tissue>
    </source>
</reference>
<accession>A0AAW1TZZ9</accession>
<protein>
    <recommendedName>
        <fullName evidence="6">RING-type domain-containing protein</fullName>
    </recommendedName>
</protein>
<feature type="compositionally biased region" description="Basic and acidic residues" evidence="5">
    <location>
        <begin position="14"/>
        <end position="27"/>
    </location>
</feature>
<evidence type="ECO:0000256" key="4">
    <source>
        <dbReference type="PROSITE-ProRule" id="PRU00175"/>
    </source>
</evidence>
<evidence type="ECO:0000256" key="1">
    <source>
        <dbReference type="ARBA" id="ARBA00022723"/>
    </source>
</evidence>
<dbReference type="SMART" id="SM00184">
    <property type="entry name" value="RING"/>
    <property type="match status" value="1"/>
</dbReference>
<keyword evidence="8" id="KW-1185">Reference proteome</keyword>
<evidence type="ECO:0000256" key="3">
    <source>
        <dbReference type="ARBA" id="ARBA00022833"/>
    </source>
</evidence>
<dbReference type="InterPro" id="IPR001841">
    <property type="entry name" value="Znf_RING"/>
</dbReference>
<comment type="caution">
    <text evidence="7">The sequence shown here is derived from an EMBL/GenBank/DDBJ whole genome shotgun (WGS) entry which is preliminary data.</text>
</comment>
<dbReference type="EMBL" id="JARQZJ010000012">
    <property type="protein sequence ID" value="KAK9872684.1"/>
    <property type="molecule type" value="Genomic_DNA"/>
</dbReference>
<dbReference type="PANTHER" id="PTHR46171">
    <property type="entry name" value="GH10160P"/>
    <property type="match status" value="1"/>
</dbReference>
<dbReference type="FunFam" id="3.30.40.10:FF:000024">
    <property type="entry name" value="RING finger protein 44 isoform X1"/>
    <property type="match status" value="1"/>
</dbReference>